<dbReference type="EMBL" id="GEDC01007673">
    <property type="protein sequence ID" value="JAS29625.1"/>
    <property type="molecule type" value="Transcribed_RNA"/>
</dbReference>
<dbReference type="AlphaFoldDB" id="A0A1B6DVE4"/>
<reference evidence="4" key="1">
    <citation type="submission" date="2015-12" db="EMBL/GenBank/DDBJ databases">
        <title>De novo transcriptome assembly of four potential Pierce s Disease insect vectors from Arizona vineyards.</title>
        <authorList>
            <person name="Tassone E.E."/>
        </authorList>
    </citation>
    <scope>NUCLEOTIDE SEQUENCE</scope>
</reference>
<keyword evidence="3" id="KW-0732">Signal</keyword>
<protein>
    <submittedName>
        <fullName evidence="4">Uncharacterized protein</fullName>
    </submittedName>
</protein>
<feature type="signal peptide" evidence="3">
    <location>
        <begin position="1"/>
        <end position="22"/>
    </location>
</feature>
<evidence type="ECO:0000256" key="2">
    <source>
        <dbReference type="SAM" id="Phobius"/>
    </source>
</evidence>
<feature type="transmembrane region" description="Helical" evidence="2">
    <location>
        <begin position="866"/>
        <end position="888"/>
    </location>
</feature>
<feature type="region of interest" description="Disordered" evidence="1">
    <location>
        <begin position="450"/>
        <end position="473"/>
    </location>
</feature>
<feature type="region of interest" description="Disordered" evidence="1">
    <location>
        <begin position="583"/>
        <end position="616"/>
    </location>
</feature>
<feature type="compositionally biased region" description="Basic residues" evidence="1">
    <location>
        <begin position="155"/>
        <end position="170"/>
    </location>
</feature>
<keyword evidence="2" id="KW-0812">Transmembrane</keyword>
<feature type="compositionally biased region" description="Basic and acidic residues" evidence="1">
    <location>
        <begin position="583"/>
        <end position="593"/>
    </location>
</feature>
<name>A0A1B6DVE4_9HEMI</name>
<feature type="compositionally biased region" description="Basic residues" evidence="1">
    <location>
        <begin position="68"/>
        <end position="85"/>
    </location>
</feature>
<evidence type="ECO:0000256" key="3">
    <source>
        <dbReference type="SAM" id="SignalP"/>
    </source>
</evidence>
<feature type="region of interest" description="Disordered" evidence="1">
    <location>
        <begin position="489"/>
        <end position="508"/>
    </location>
</feature>
<evidence type="ECO:0000256" key="1">
    <source>
        <dbReference type="SAM" id="MobiDB-lite"/>
    </source>
</evidence>
<gene>
    <name evidence="4" type="ORF">g.21595</name>
</gene>
<feature type="region of interest" description="Disordered" evidence="1">
    <location>
        <begin position="53"/>
        <end position="98"/>
    </location>
</feature>
<proteinExistence type="predicted"/>
<accession>A0A1B6DVE4</accession>
<feature type="region of interest" description="Disordered" evidence="1">
    <location>
        <begin position="110"/>
        <end position="170"/>
    </location>
</feature>
<feature type="compositionally biased region" description="Basic residues" evidence="1">
    <location>
        <begin position="117"/>
        <end position="130"/>
    </location>
</feature>
<organism evidence="4">
    <name type="scientific">Clastoptera arizonana</name>
    <name type="common">Arizona spittle bug</name>
    <dbReference type="NCBI Taxonomy" id="38151"/>
    <lineage>
        <taxon>Eukaryota</taxon>
        <taxon>Metazoa</taxon>
        <taxon>Ecdysozoa</taxon>
        <taxon>Arthropoda</taxon>
        <taxon>Hexapoda</taxon>
        <taxon>Insecta</taxon>
        <taxon>Pterygota</taxon>
        <taxon>Neoptera</taxon>
        <taxon>Paraneoptera</taxon>
        <taxon>Hemiptera</taxon>
        <taxon>Auchenorrhyncha</taxon>
        <taxon>Cercopoidea</taxon>
        <taxon>Clastopteridae</taxon>
        <taxon>Clastoptera</taxon>
    </lineage>
</organism>
<feature type="region of interest" description="Disordered" evidence="1">
    <location>
        <begin position="743"/>
        <end position="762"/>
    </location>
</feature>
<sequence length="960" mass="110081">MKMKPSIRIFVLLIVIATTCKSDEEVKNTETKVEEIEDDIEPAESQDILYQVEQNPDEIITTDEDRPRRRYRNGKRRRRQRKRIRSTTPSFIEEYNPTLAEVPNKEELPLEEEIVQQRRRPGKRRRRPLRRPQPFDFNRPDPVDEEPISSPGRNGMRRRRKGQRRKRIRVKPLVHNEDGNFTEENKTNMELTTQVIEQDVNNITSNETLQNDDKYMEDIMATMMPNSVFTPSEISEINKLEPVPQHFKDHAFTLAEQSTKDKFTIDEEILYTTIPIKLNVENAQTTKITEATTATSTKLVDEQTIQPLNEILKIQPKSDLSNTIESLLQNRKSLFSISRRLPPTSAVIRRRLRPRLQKNSTNIETDSKIISPTHLNTDKKLCKNGECGIDLPSIVPSKLLPAGFITLPEILSPQLLLNKVQPNVNLITEKTTTVPYTIISTSTIVSTQTTTESIPITDSPTLPATDQPSTTTEPITTTQLFTTTLQSFTTTTQPSTTLQQPSTTTQPTTTNKIIDMRRETTTQDDKTTKRNIEKTKSLIFNDEDFPNLNDGILELLKTESGQSRLHKLLELRNMTLKELLDHRERGSSQRHLSDIFTNKQNNKSEEHPYSGKNEVTGNAFKKMNSSDIINLINDSIEDSESSISPFDLNLDINEAKTMSTITHFNKNKPEGIKIEKSKSLKSIFEDSLEPIKVEGTVISVPILEPTHISTIQFPDDSVLGAFPKFITDTLKGTKKLDKFDDANTHHESINKPKIHQSDDRREPRIFDSMPRFYSTDQKPNPDWTLLIKNKQEEHKFPRIGDELFFHTSTSSGLKEDLVDDVVLLNENEDNQRRNHIIGGQISAESSEIFDDDYPSYRKMPTGVKSAIFASIAIFGLAIFGFLAVLVSCRVRQRKSRLRNRNDILCEHLHEDLRSSHGSLTPVLKKAEAHPHHFGHGIHSNTSSNRHYYLWRTLRKTFQYE</sequence>
<evidence type="ECO:0000313" key="4">
    <source>
        <dbReference type="EMBL" id="JAS29625.1"/>
    </source>
</evidence>
<keyword evidence="2" id="KW-0472">Membrane</keyword>
<feature type="chain" id="PRO_5008581567" evidence="3">
    <location>
        <begin position="23"/>
        <end position="960"/>
    </location>
</feature>
<keyword evidence="2" id="KW-1133">Transmembrane helix</keyword>